<reference evidence="4 5" key="1">
    <citation type="submission" date="2014-04" db="EMBL/GenBank/DDBJ databases">
        <authorList>
            <consortium name="DOE Joint Genome Institute"/>
            <person name="Kuo A."/>
            <person name="Kohler A."/>
            <person name="Jargeat P."/>
            <person name="Nagy L.G."/>
            <person name="Floudas D."/>
            <person name="Copeland A."/>
            <person name="Barry K.W."/>
            <person name="Cichocki N."/>
            <person name="Veneault-Fourrey C."/>
            <person name="LaButti K."/>
            <person name="Lindquist E.A."/>
            <person name="Lipzen A."/>
            <person name="Lundell T."/>
            <person name="Morin E."/>
            <person name="Murat C."/>
            <person name="Sun H."/>
            <person name="Tunlid A."/>
            <person name="Henrissat B."/>
            <person name="Grigoriev I.V."/>
            <person name="Hibbett D.S."/>
            <person name="Martin F."/>
            <person name="Nordberg H.P."/>
            <person name="Cantor M.N."/>
            <person name="Hua S.X."/>
        </authorList>
    </citation>
    <scope>NUCLEOTIDE SEQUENCE [LARGE SCALE GENOMIC DNA]</scope>
    <source>
        <strain evidence="4 5">Ve08.2h10</strain>
    </source>
</reference>
<gene>
    <name evidence="4" type="ORF">PAXRUDRAFT_24437</name>
</gene>
<dbReference type="EMBL" id="KN824915">
    <property type="protein sequence ID" value="KIK97918.1"/>
    <property type="molecule type" value="Genomic_DNA"/>
</dbReference>
<dbReference type="PANTHER" id="PTHR43341">
    <property type="entry name" value="AMINO ACID PERMEASE"/>
    <property type="match status" value="1"/>
</dbReference>
<sequence>MSLQRYGPSVPTTFVSPTDARYEFERLRPRKGVSLRPNLHNLGGVIGTGSFLGNGSGLNGDAVGLLLGYIIIRTICYSVMITVAGFSAATTIFDSWDHNINKAVWSTMCLVVVVGINVWGIGAYRKAEFWFCGGPNHGRIRGFRYWKEVAVCLSLLSWVLHHFCVIDGNGRSQDPRNVSKAARQIYFCLLVFYMGEVIVIGLLVPSNNPFLNVNSQNASASPPFMRVINAAVLSSTWQRPENPLADESRSGLPYVSVAHMAVGNSSGVVFTWFSSTTTTCGLTTWFGIDVTYLRSYKGMRVFDRRKLPYTSSSSLMRHELDGGCLDVANVNTIDRLDWEFVPLSPELYR</sequence>
<keyword evidence="2" id="KW-0029">Amino-acid transport</keyword>
<dbReference type="GO" id="GO:0015171">
    <property type="term" value="F:amino acid transmembrane transporter activity"/>
    <property type="evidence" value="ECO:0007669"/>
    <property type="project" value="TreeGrafter"/>
</dbReference>
<feature type="transmembrane region" description="Helical" evidence="3">
    <location>
        <begin position="66"/>
        <end position="92"/>
    </location>
</feature>
<dbReference type="STRING" id="930991.A0A0D0DUF8"/>
<keyword evidence="3" id="KW-1133">Transmembrane helix</keyword>
<feature type="transmembrane region" description="Helical" evidence="3">
    <location>
        <begin position="104"/>
        <end position="125"/>
    </location>
</feature>
<accession>A0A0D0DUF8</accession>
<dbReference type="InterPro" id="IPR050524">
    <property type="entry name" value="APC_YAT"/>
</dbReference>
<evidence type="ECO:0000256" key="1">
    <source>
        <dbReference type="ARBA" id="ARBA00022448"/>
    </source>
</evidence>
<keyword evidence="3" id="KW-0472">Membrane</keyword>
<dbReference type="InParanoid" id="A0A0D0DUF8"/>
<evidence type="ECO:0000313" key="4">
    <source>
        <dbReference type="EMBL" id="KIK97918.1"/>
    </source>
</evidence>
<evidence type="ECO:0000313" key="5">
    <source>
        <dbReference type="Proteomes" id="UP000054538"/>
    </source>
</evidence>
<name>A0A0D0DUF8_9AGAM</name>
<reference evidence="5" key="2">
    <citation type="submission" date="2015-01" db="EMBL/GenBank/DDBJ databases">
        <title>Evolutionary Origins and Diversification of the Mycorrhizal Mutualists.</title>
        <authorList>
            <consortium name="DOE Joint Genome Institute"/>
            <consortium name="Mycorrhizal Genomics Consortium"/>
            <person name="Kohler A."/>
            <person name="Kuo A."/>
            <person name="Nagy L.G."/>
            <person name="Floudas D."/>
            <person name="Copeland A."/>
            <person name="Barry K.W."/>
            <person name="Cichocki N."/>
            <person name="Veneault-Fourrey C."/>
            <person name="LaButti K."/>
            <person name="Lindquist E.A."/>
            <person name="Lipzen A."/>
            <person name="Lundell T."/>
            <person name="Morin E."/>
            <person name="Murat C."/>
            <person name="Riley R."/>
            <person name="Ohm R."/>
            <person name="Sun H."/>
            <person name="Tunlid A."/>
            <person name="Henrissat B."/>
            <person name="Grigoriev I.V."/>
            <person name="Hibbett D.S."/>
            <person name="Martin F."/>
        </authorList>
    </citation>
    <scope>NUCLEOTIDE SEQUENCE [LARGE SCALE GENOMIC DNA]</scope>
    <source>
        <strain evidence="5">Ve08.2h10</strain>
    </source>
</reference>
<dbReference type="PANTHER" id="PTHR43341:SF1">
    <property type="entry name" value="GENERAL AMINO-ACID PERMEASE GAP1"/>
    <property type="match status" value="1"/>
</dbReference>
<feature type="transmembrane region" description="Helical" evidence="3">
    <location>
        <begin position="185"/>
        <end position="204"/>
    </location>
</feature>
<dbReference type="AlphaFoldDB" id="A0A0D0DUF8"/>
<keyword evidence="5" id="KW-1185">Reference proteome</keyword>
<dbReference type="GO" id="GO:0016020">
    <property type="term" value="C:membrane"/>
    <property type="evidence" value="ECO:0007669"/>
    <property type="project" value="TreeGrafter"/>
</dbReference>
<proteinExistence type="predicted"/>
<keyword evidence="3" id="KW-0812">Transmembrane</keyword>
<evidence type="ECO:0000256" key="2">
    <source>
        <dbReference type="ARBA" id="ARBA00022970"/>
    </source>
</evidence>
<protein>
    <submittedName>
        <fullName evidence="4">Uncharacterized protein</fullName>
    </submittedName>
</protein>
<dbReference type="Proteomes" id="UP000054538">
    <property type="component" value="Unassembled WGS sequence"/>
</dbReference>
<evidence type="ECO:0000256" key="3">
    <source>
        <dbReference type="SAM" id="Phobius"/>
    </source>
</evidence>
<keyword evidence="1" id="KW-0813">Transport</keyword>
<dbReference type="HOGENOM" id="CLU_794769_0_0_1"/>
<organism evidence="4 5">
    <name type="scientific">Paxillus rubicundulus Ve08.2h10</name>
    <dbReference type="NCBI Taxonomy" id="930991"/>
    <lineage>
        <taxon>Eukaryota</taxon>
        <taxon>Fungi</taxon>
        <taxon>Dikarya</taxon>
        <taxon>Basidiomycota</taxon>
        <taxon>Agaricomycotina</taxon>
        <taxon>Agaricomycetes</taxon>
        <taxon>Agaricomycetidae</taxon>
        <taxon>Boletales</taxon>
        <taxon>Paxilineae</taxon>
        <taxon>Paxillaceae</taxon>
        <taxon>Paxillus</taxon>
    </lineage>
</organism>